<dbReference type="InterPro" id="IPR004476">
    <property type="entry name" value="RNase_II/RNase_R"/>
</dbReference>
<evidence type="ECO:0000256" key="3">
    <source>
        <dbReference type="ARBA" id="ARBA00022490"/>
    </source>
</evidence>
<keyword evidence="7 8" id="KW-0694">RNA-binding</keyword>
<dbReference type="InterPro" id="IPR013223">
    <property type="entry name" value="RNase_B_OB_dom"/>
</dbReference>
<comment type="caution">
    <text evidence="11">The sequence shown here is derived from an EMBL/GenBank/DDBJ whole genome shotgun (WGS) entry which is preliminary data.</text>
</comment>
<name>A0ABU8SFS1_9LACO</name>
<dbReference type="PROSITE" id="PS01175">
    <property type="entry name" value="RIBONUCLEASE_II"/>
    <property type="match status" value="1"/>
</dbReference>
<dbReference type="SMART" id="SM00316">
    <property type="entry name" value="S1"/>
    <property type="match status" value="1"/>
</dbReference>
<evidence type="ECO:0000256" key="7">
    <source>
        <dbReference type="ARBA" id="ARBA00022884"/>
    </source>
</evidence>
<feature type="compositionally biased region" description="Basic residues" evidence="9">
    <location>
        <begin position="754"/>
        <end position="767"/>
    </location>
</feature>
<feature type="compositionally biased region" description="Basic and acidic residues" evidence="9">
    <location>
        <begin position="729"/>
        <end position="753"/>
    </location>
</feature>
<comment type="similarity">
    <text evidence="8">Belongs to the RNR ribonuclease family. RNase R subfamily.</text>
</comment>
<dbReference type="HAMAP" id="MF_01895">
    <property type="entry name" value="RNase_R"/>
    <property type="match status" value="1"/>
</dbReference>
<dbReference type="InterPro" id="IPR012340">
    <property type="entry name" value="NA-bd_OB-fold"/>
</dbReference>
<dbReference type="Gene3D" id="2.40.50.140">
    <property type="entry name" value="Nucleic acid-binding proteins"/>
    <property type="match status" value="2"/>
</dbReference>
<evidence type="ECO:0000256" key="9">
    <source>
        <dbReference type="SAM" id="MobiDB-lite"/>
    </source>
</evidence>
<evidence type="ECO:0000313" key="12">
    <source>
        <dbReference type="Proteomes" id="UP001377804"/>
    </source>
</evidence>
<dbReference type="CDD" id="cd04471">
    <property type="entry name" value="S1_RNase_R"/>
    <property type="match status" value="1"/>
</dbReference>
<dbReference type="InterPro" id="IPR040476">
    <property type="entry name" value="CSD2"/>
</dbReference>
<dbReference type="InterPro" id="IPR011129">
    <property type="entry name" value="CSD"/>
</dbReference>
<evidence type="ECO:0000256" key="6">
    <source>
        <dbReference type="ARBA" id="ARBA00022839"/>
    </source>
</evidence>
<reference evidence="11 12" key="1">
    <citation type="submission" date="2023-10" db="EMBL/GenBank/DDBJ databases">
        <title>Holzapfeliella saturejae sp. nov. isolated from Satureja montana flowers.</title>
        <authorList>
            <person name="Alcantara C."/>
            <person name="Zuniga M."/>
            <person name="Landete J.M."/>
            <person name="Monedero V."/>
        </authorList>
    </citation>
    <scope>NUCLEOTIDE SEQUENCE [LARGE SCALE GENOMIC DNA]</scope>
    <source>
        <strain evidence="11 12">He02</strain>
    </source>
</reference>
<keyword evidence="12" id="KW-1185">Reference proteome</keyword>
<accession>A0ABU8SFS1</accession>
<comment type="catalytic activity">
    <reaction evidence="1 8">
        <text>Exonucleolytic cleavage in the 3'- to 5'-direction to yield nucleoside 5'-phosphates.</text>
        <dbReference type="EC" id="3.1.13.1"/>
    </reaction>
</comment>
<dbReference type="InterPro" id="IPR011805">
    <property type="entry name" value="RNase_R"/>
</dbReference>
<dbReference type="SMART" id="SM00357">
    <property type="entry name" value="CSP"/>
    <property type="match status" value="1"/>
</dbReference>
<evidence type="ECO:0000313" key="11">
    <source>
        <dbReference type="EMBL" id="MEJ6348235.1"/>
    </source>
</evidence>
<dbReference type="InterPro" id="IPR050180">
    <property type="entry name" value="RNR_Ribonuclease"/>
</dbReference>
<evidence type="ECO:0000256" key="8">
    <source>
        <dbReference type="HAMAP-Rule" id="MF_01895"/>
    </source>
</evidence>
<keyword evidence="4 8" id="KW-0540">Nuclease</keyword>
<dbReference type="NCBIfam" id="TIGR02063">
    <property type="entry name" value="RNase_R"/>
    <property type="match status" value="1"/>
</dbReference>
<dbReference type="PROSITE" id="PS50126">
    <property type="entry name" value="S1"/>
    <property type="match status" value="1"/>
</dbReference>
<evidence type="ECO:0000256" key="5">
    <source>
        <dbReference type="ARBA" id="ARBA00022801"/>
    </source>
</evidence>
<dbReference type="EC" id="3.1.13.1" evidence="8"/>
<dbReference type="InterPro" id="IPR003029">
    <property type="entry name" value="S1_domain"/>
</dbReference>
<comment type="function">
    <text evidence="8">3'-5' exoribonuclease that releases 5'-nucleoside monophosphates and is involved in maturation of structured RNAs.</text>
</comment>
<dbReference type="RefSeq" id="WP_339969220.1">
    <property type="nucleotide sequence ID" value="NZ_JAWMWG010000001.1"/>
</dbReference>
<feature type="compositionally biased region" description="Basic and acidic residues" evidence="9">
    <location>
        <begin position="768"/>
        <end position="788"/>
    </location>
</feature>
<keyword evidence="5 8" id="KW-0378">Hydrolase</keyword>
<keyword evidence="6 8" id="KW-0269">Exonuclease</keyword>
<keyword evidence="3 8" id="KW-0963">Cytoplasm</keyword>
<feature type="region of interest" description="Disordered" evidence="9">
    <location>
        <begin position="729"/>
        <end position="794"/>
    </location>
</feature>
<comment type="subcellular location">
    <subcellularLocation>
        <location evidence="2 8">Cytoplasm</location>
    </subcellularLocation>
</comment>
<evidence type="ECO:0000259" key="10">
    <source>
        <dbReference type="PROSITE" id="PS50126"/>
    </source>
</evidence>
<dbReference type="PANTHER" id="PTHR23355:SF9">
    <property type="entry name" value="DIS3-LIKE EXONUCLEASE 2"/>
    <property type="match status" value="1"/>
</dbReference>
<evidence type="ECO:0000256" key="4">
    <source>
        <dbReference type="ARBA" id="ARBA00022722"/>
    </source>
</evidence>
<proteinExistence type="inferred from homology"/>
<dbReference type="InterPro" id="IPR001900">
    <property type="entry name" value="RNase_II/R"/>
</dbReference>
<dbReference type="SMART" id="SM00955">
    <property type="entry name" value="RNB"/>
    <property type="match status" value="1"/>
</dbReference>
<evidence type="ECO:0000256" key="2">
    <source>
        <dbReference type="ARBA" id="ARBA00004496"/>
    </source>
</evidence>
<dbReference type="InterPro" id="IPR022966">
    <property type="entry name" value="RNase_II/R_CS"/>
</dbReference>
<dbReference type="Pfam" id="PF08206">
    <property type="entry name" value="OB_RNB"/>
    <property type="match status" value="1"/>
</dbReference>
<dbReference type="Pfam" id="PF00575">
    <property type="entry name" value="S1"/>
    <property type="match status" value="1"/>
</dbReference>
<dbReference type="PANTHER" id="PTHR23355">
    <property type="entry name" value="RIBONUCLEASE"/>
    <property type="match status" value="1"/>
</dbReference>
<sequence>MAQNEQMIADILEIFRQKPTFKYTVDQISRKRRGRNAVEFSDLVKTLTFLENENKIFSNELGQFQLVQEDRLVEGVFRANDKGFGFVRVDDEDEDDIFIAKPNTNFALDGDTVEVKIIKGENPWNNKGPEGQVNQILERGLKTMVGEFMPYSDVMVNKTGFYGYVKSKNRKLSAYSAYISKTGLHPQMGDMVKVEITEYPSEEFPTRMLGNALLTIGNKNDPGVDIMSLVYDNDIKTDFEEDSLEQSNAIPDHIQKSDMANRRDIRDQAVVTIDGDDSKDFDDAVVVWKKDNGNYHLGVHIADVSHYVTENSPLDKEAFERGNSTYLVDRVIPMLPFRLSNGICSLNPDEDRLALSCDIELTPEGERVDYDIYASVIRSHGRLTYNNVNAVLDNDMAGLEDKYHQSEEMLHQMSDLHHALFNKRHQRGAIDFEENEAKIIVDQEGHAVDIQLRQRGTAEKMIESFMLMANETVAEHFNKKHVPFLYRVHETPEGERVTNFFEFISAFGLNIKADPNDLEPKTLQKILAKTQGTPEEPVVQTMMLRSLKQARYSEDQLGHFGLAAPYYTHFTSPIRRYPDLIVHRLIHQYIEKGATEKAKQHFESELPVIAEHSSQQERKSIDAERAVNDLKKTEYMIDKVGDSFDAVISSVTSFGMFVALENTVEGLIHITNLKDDFYSFDEKQLTLVGKKTNRQFKIGQPIKVTLIRADLEQRQIDFEIFDEKAEQEKRQVKRTDGKAEVVMPKSEKDDKDNGRRKKRPFKRRRNDNKRQDGKHFERGGNKNRQDFKRAKKSR</sequence>
<dbReference type="EMBL" id="JAWMWG010000001">
    <property type="protein sequence ID" value="MEJ6348235.1"/>
    <property type="molecule type" value="Genomic_DNA"/>
</dbReference>
<dbReference type="Pfam" id="PF00773">
    <property type="entry name" value="RNB"/>
    <property type="match status" value="1"/>
</dbReference>
<dbReference type="SUPFAM" id="SSF50249">
    <property type="entry name" value="Nucleic acid-binding proteins"/>
    <property type="match status" value="4"/>
</dbReference>
<gene>
    <name evidence="8 11" type="primary">rnr</name>
    <name evidence="11" type="ORF">R4Y45_03205</name>
</gene>
<dbReference type="Pfam" id="PF17876">
    <property type="entry name" value="CSD2"/>
    <property type="match status" value="1"/>
</dbReference>
<dbReference type="NCBIfam" id="TIGR00358">
    <property type="entry name" value="3_prime_RNase"/>
    <property type="match status" value="1"/>
</dbReference>
<organism evidence="11 12">
    <name type="scientific">Holzapfeliella saturejae</name>
    <dbReference type="NCBI Taxonomy" id="3082953"/>
    <lineage>
        <taxon>Bacteria</taxon>
        <taxon>Bacillati</taxon>
        <taxon>Bacillota</taxon>
        <taxon>Bacilli</taxon>
        <taxon>Lactobacillales</taxon>
        <taxon>Lactobacillaceae</taxon>
        <taxon>Holzapfeliella</taxon>
    </lineage>
</organism>
<feature type="domain" description="S1 motif" evidence="10">
    <location>
        <begin position="641"/>
        <end position="721"/>
    </location>
</feature>
<protein>
    <recommendedName>
        <fullName evidence="8">Ribonuclease R</fullName>
        <shortName evidence="8">RNase R</shortName>
        <ecNumber evidence="8">3.1.13.1</ecNumber>
    </recommendedName>
</protein>
<evidence type="ECO:0000256" key="1">
    <source>
        <dbReference type="ARBA" id="ARBA00001849"/>
    </source>
</evidence>
<dbReference type="Proteomes" id="UP001377804">
    <property type="component" value="Unassembled WGS sequence"/>
</dbReference>